<dbReference type="GO" id="GO:0005737">
    <property type="term" value="C:cytoplasm"/>
    <property type="evidence" value="ECO:0007669"/>
    <property type="project" value="TreeGrafter"/>
</dbReference>
<dbReference type="InterPro" id="IPR036188">
    <property type="entry name" value="FAD/NAD-bd_sf"/>
</dbReference>
<dbReference type="Proteomes" id="UP000004814">
    <property type="component" value="Unassembled WGS sequence"/>
</dbReference>
<comment type="caution">
    <text evidence="3">The sequence shown here is derived from an EMBL/GenBank/DDBJ whole genome shotgun (WGS) entry which is preliminary data.</text>
</comment>
<dbReference type="PATRIC" id="fig|396597.7.peg.8503"/>
<reference evidence="3 4" key="1">
    <citation type="submission" date="2008-03" db="EMBL/GenBank/DDBJ databases">
        <title>Sequencing of the draft genome and assembly of Burkholderia ambifaria MEX-5.</title>
        <authorList>
            <consortium name="US DOE Joint Genome Institute (JGI-PGF)"/>
            <person name="Copeland A."/>
            <person name="Lucas S."/>
            <person name="Lapidus A."/>
            <person name="Glavina del Rio T."/>
            <person name="Dalin E."/>
            <person name="Tice H."/>
            <person name="Bruce D."/>
            <person name="Goodwin L."/>
            <person name="Pitluck S."/>
            <person name="Larimer F."/>
            <person name="Land M.L."/>
            <person name="Hauser L."/>
            <person name="Tiedje J."/>
            <person name="Richardson P."/>
        </authorList>
    </citation>
    <scope>NUCLEOTIDE SEQUENCE [LARGE SCALE GENOMIC DNA]</scope>
    <source>
        <strain evidence="3 4">MEX-5</strain>
    </source>
</reference>
<evidence type="ECO:0000313" key="4">
    <source>
        <dbReference type="Proteomes" id="UP000004814"/>
    </source>
</evidence>
<dbReference type="InterPro" id="IPR006076">
    <property type="entry name" value="FAD-dep_OxRdtase"/>
</dbReference>
<evidence type="ECO:0000259" key="2">
    <source>
        <dbReference type="Pfam" id="PF01266"/>
    </source>
</evidence>
<proteinExistence type="predicted"/>
<sequence>MHPTHIVPRGNAIGTAVSGATDYHPRTRAHRRYPWALTRIRLITKRGPSAPLSHLAPSMDFDVIVLGAGIVGVSAALHLQDRGRKVALVDRGPPGEGTSFGNAGLIERSSIEPYPFPRSPFTLMRYALNRSTDLYWHSTSLPAFAPWLARFWWESAPMRHAAASRDMLPLIERCIVEHDALIARAGAGELVRASGWMEAFRTPAAFERAVADAGLTARRHGLGITPLDAAALREQEPSLAPGFCGALHWLDPKSVVDPSALVKTYAQLFVQGGGTLLTGDAASLDALSPGWQVTTEQGKIAAPAVVVALGPWSDTVFGKFGYKIPLREKRGYHMHYAPSERGAPSAPIVDREYGYVIAPMRRGLRLTTGVEIARRGLPPTGVQLDRAERVARPVFGFGERLDPQPWLGFRPCTPDMRPVIGPAPAHRGLWFSFGHNHHGLTLGPVSGRLLAEMMTGEAPFTDPTPYRADRF</sequence>
<accession>B1SWZ7</accession>
<protein>
    <submittedName>
        <fullName evidence="3">FAD dependent oxidoreductase</fullName>
    </submittedName>
</protein>
<dbReference type="PANTHER" id="PTHR13847">
    <property type="entry name" value="SARCOSINE DEHYDROGENASE-RELATED"/>
    <property type="match status" value="1"/>
</dbReference>
<organism evidence="3 4">
    <name type="scientific">Burkholderia ambifaria MEX-5</name>
    <dbReference type="NCBI Taxonomy" id="396597"/>
    <lineage>
        <taxon>Bacteria</taxon>
        <taxon>Pseudomonadati</taxon>
        <taxon>Pseudomonadota</taxon>
        <taxon>Betaproteobacteria</taxon>
        <taxon>Burkholderiales</taxon>
        <taxon>Burkholderiaceae</taxon>
        <taxon>Burkholderia</taxon>
        <taxon>Burkholderia cepacia complex</taxon>
    </lineage>
</organism>
<gene>
    <name evidence="3" type="ORF">BamMEX5DRAFT_0060</name>
</gene>
<keyword evidence="1" id="KW-0560">Oxidoreductase</keyword>
<dbReference type="PANTHER" id="PTHR13847:SF289">
    <property type="entry name" value="GLYCINE OXIDASE"/>
    <property type="match status" value="1"/>
</dbReference>
<dbReference type="Pfam" id="PF01266">
    <property type="entry name" value="DAO"/>
    <property type="match status" value="1"/>
</dbReference>
<dbReference type="SUPFAM" id="SSF54373">
    <property type="entry name" value="FAD-linked reductases, C-terminal domain"/>
    <property type="match status" value="1"/>
</dbReference>
<dbReference type="Gene3D" id="3.30.9.10">
    <property type="entry name" value="D-Amino Acid Oxidase, subunit A, domain 2"/>
    <property type="match status" value="1"/>
</dbReference>
<evidence type="ECO:0000256" key="1">
    <source>
        <dbReference type="ARBA" id="ARBA00023002"/>
    </source>
</evidence>
<evidence type="ECO:0000313" key="3">
    <source>
        <dbReference type="EMBL" id="EDT44204.1"/>
    </source>
</evidence>
<feature type="domain" description="FAD dependent oxidoreductase" evidence="2">
    <location>
        <begin position="62"/>
        <end position="453"/>
    </location>
</feature>
<dbReference type="GO" id="GO:0016491">
    <property type="term" value="F:oxidoreductase activity"/>
    <property type="evidence" value="ECO:0007669"/>
    <property type="project" value="UniProtKB-KW"/>
</dbReference>
<dbReference type="Gene3D" id="3.50.50.60">
    <property type="entry name" value="FAD/NAD(P)-binding domain"/>
    <property type="match status" value="2"/>
</dbReference>
<name>B1SWZ7_9BURK</name>
<dbReference type="SUPFAM" id="SSF51905">
    <property type="entry name" value="FAD/NAD(P)-binding domain"/>
    <property type="match status" value="1"/>
</dbReference>
<dbReference type="AlphaFoldDB" id="B1SWZ7"/>
<dbReference type="EMBL" id="ABLK01000001">
    <property type="protein sequence ID" value="EDT44204.1"/>
    <property type="molecule type" value="Genomic_DNA"/>
</dbReference>